<comment type="caution">
    <text evidence="2">The sequence shown here is derived from an EMBL/GenBank/DDBJ whole genome shotgun (WGS) entry which is preliminary data.</text>
</comment>
<dbReference type="Gene3D" id="3.90.180.10">
    <property type="entry name" value="Medium-chain alcohol dehydrogenases, catalytic domain"/>
    <property type="match status" value="2"/>
</dbReference>
<dbReference type="InterPro" id="IPR011032">
    <property type="entry name" value="GroES-like_sf"/>
</dbReference>
<evidence type="ECO:0000313" key="2">
    <source>
        <dbReference type="EMBL" id="KAG2571493.1"/>
    </source>
</evidence>
<dbReference type="InterPro" id="IPR052733">
    <property type="entry name" value="Chloroplast_QOR"/>
</dbReference>
<dbReference type="Proteomes" id="UP000823388">
    <property type="component" value="Chromosome 7K"/>
</dbReference>
<evidence type="ECO:0000313" key="3">
    <source>
        <dbReference type="Proteomes" id="UP000823388"/>
    </source>
</evidence>
<sequence length="340" mass="35951">MAATAEPSAAVAAAEVPGRIRAVQYDACGGAAGLKEENQTCLSSSAVTDVAGVVVDVGSKVNGFKVGDEVVAMLNPFVSTLFTCGLAEYAVASVKLAVRRPPGVSAADGAGLPIAAGTALHPVPAVHRRQVRRRRRPHAPERAGHSTRRPAASATTRCSSRSWRGSTSRPPAARATRSSCAAWAPTRCSTTGPPTPEGAAMRSPSGRRYDGVVHCAVGVGWPAFEPLLSAAGKVVDITASFAAVLTAARHRVTRARKRLVPLLMWPNRADMEFLVGQVKDGKLKTVVDTRSPLRVHDVSEGWEKSIGATPPAKSWSRLWKANWSVFATLRIETCTEEHNV</sequence>
<accession>A0A8T0QCD9</accession>
<evidence type="ECO:0000256" key="1">
    <source>
        <dbReference type="SAM" id="MobiDB-lite"/>
    </source>
</evidence>
<organism evidence="2 3">
    <name type="scientific">Panicum virgatum</name>
    <name type="common">Blackwell switchgrass</name>
    <dbReference type="NCBI Taxonomy" id="38727"/>
    <lineage>
        <taxon>Eukaryota</taxon>
        <taxon>Viridiplantae</taxon>
        <taxon>Streptophyta</taxon>
        <taxon>Embryophyta</taxon>
        <taxon>Tracheophyta</taxon>
        <taxon>Spermatophyta</taxon>
        <taxon>Magnoliopsida</taxon>
        <taxon>Liliopsida</taxon>
        <taxon>Poales</taxon>
        <taxon>Poaceae</taxon>
        <taxon>PACMAD clade</taxon>
        <taxon>Panicoideae</taxon>
        <taxon>Panicodae</taxon>
        <taxon>Paniceae</taxon>
        <taxon>Panicinae</taxon>
        <taxon>Panicum</taxon>
        <taxon>Panicum sect. Hiantes</taxon>
    </lineage>
</organism>
<dbReference type="Gene3D" id="3.40.50.720">
    <property type="entry name" value="NAD(P)-binding Rossmann-like Domain"/>
    <property type="match status" value="1"/>
</dbReference>
<dbReference type="Pfam" id="PF13602">
    <property type="entry name" value="ADH_zinc_N_2"/>
    <property type="match status" value="1"/>
</dbReference>
<dbReference type="SUPFAM" id="SSF50129">
    <property type="entry name" value="GroES-like"/>
    <property type="match status" value="1"/>
</dbReference>
<dbReference type="PANTHER" id="PTHR44013">
    <property type="entry name" value="ZINC-TYPE ALCOHOL DEHYDROGENASE-LIKE PROTEIN C16A3.02C"/>
    <property type="match status" value="1"/>
</dbReference>
<feature type="compositionally biased region" description="Basic residues" evidence="1">
    <location>
        <begin position="127"/>
        <end position="137"/>
    </location>
</feature>
<gene>
    <name evidence="2" type="ORF">PVAP13_7KG378765</name>
</gene>
<proteinExistence type="predicted"/>
<dbReference type="EMBL" id="CM029049">
    <property type="protein sequence ID" value="KAG2571493.1"/>
    <property type="molecule type" value="Genomic_DNA"/>
</dbReference>
<keyword evidence="3" id="KW-1185">Reference proteome</keyword>
<feature type="compositionally biased region" description="Low complexity" evidence="1">
    <location>
        <begin position="149"/>
        <end position="164"/>
    </location>
</feature>
<dbReference type="AlphaFoldDB" id="A0A8T0QCD9"/>
<protein>
    <submittedName>
        <fullName evidence="2">Uncharacterized protein</fullName>
    </submittedName>
</protein>
<dbReference type="PANTHER" id="PTHR44013:SF1">
    <property type="entry name" value="ZINC-TYPE ALCOHOL DEHYDROGENASE-LIKE PROTEIN C16A3.02C"/>
    <property type="match status" value="1"/>
</dbReference>
<name>A0A8T0QCD9_PANVG</name>
<feature type="region of interest" description="Disordered" evidence="1">
    <location>
        <begin position="127"/>
        <end position="206"/>
    </location>
</feature>
<reference evidence="2" key="1">
    <citation type="submission" date="2020-05" db="EMBL/GenBank/DDBJ databases">
        <title>WGS assembly of Panicum virgatum.</title>
        <authorList>
            <person name="Lovell J.T."/>
            <person name="Jenkins J."/>
            <person name="Shu S."/>
            <person name="Juenger T.E."/>
            <person name="Schmutz J."/>
        </authorList>
    </citation>
    <scope>NUCLEOTIDE SEQUENCE</scope>
    <source>
        <strain evidence="2">AP13</strain>
    </source>
</reference>